<feature type="domain" description="U3 small nucleolar RNA-associated protein 20 C-terminal" evidence="4">
    <location>
        <begin position="2515"/>
        <end position="2586"/>
    </location>
</feature>
<protein>
    <submittedName>
        <fullName evidence="5">Uncharacterized protein</fullName>
    </submittedName>
</protein>
<dbReference type="Pfam" id="PF20416">
    <property type="entry name" value="UTP20"/>
    <property type="match status" value="1"/>
</dbReference>
<comment type="caution">
    <text evidence="5">The sequence shown here is derived from an EMBL/GenBank/DDBJ whole genome shotgun (WGS) entry which is preliminary data.</text>
</comment>
<dbReference type="STRING" id="1182542.W9ZF63"/>
<dbReference type="Proteomes" id="UP000019478">
    <property type="component" value="Unassembled WGS sequence"/>
</dbReference>
<dbReference type="InterPro" id="IPR016024">
    <property type="entry name" value="ARM-type_fold"/>
</dbReference>
<dbReference type="PANTHER" id="PTHR17695:SF11">
    <property type="entry name" value="SMALL SUBUNIT PROCESSOME COMPONENT 20 HOMOLOG"/>
    <property type="match status" value="1"/>
</dbReference>
<evidence type="ECO:0000313" key="5">
    <source>
        <dbReference type="EMBL" id="EXJ93149.1"/>
    </source>
</evidence>
<dbReference type="GeneID" id="19165839"/>
<dbReference type="GO" id="GO:0030686">
    <property type="term" value="C:90S preribosome"/>
    <property type="evidence" value="ECO:0007669"/>
    <property type="project" value="TreeGrafter"/>
</dbReference>
<dbReference type="Pfam" id="PF07539">
    <property type="entry name" value="UTP20_N"/>
    <property type="match status" value="1"/>
</dbReference>
<feature type="compositionally biased region" description="Basic residues" evidence="1">
    <location>
        <begin position="2592"/>
        <end position="2601"/>
    </location>
</feature>
<dbReference type="HOGENOM" id="CLU_000327_0_0_1"/>
<evidence type="ECO:0000259" key="3">
    <source>
        <dbReference type="Pfam" id="PF20416"/>
    </source>
</evidence>
<feature type="compositionally biased region" description="Basic and acidic residues" evidence="1">
    <location>
        <begin position="2562"/>
        <end position="2571"/>
    </location>
</feature>
<dbReference type="OrthoDB" id="360653at2759"/>
<keyword evidence="6" id="KW-1185">Reference proteome</keyword>
<evidence type="ECO:0000313" key="6">
    <source>
        <dbReference type="Proteomes" id="UP000019478"/>
    </source>
</evidence>
<dbReference type="InterPro" id="IPR046523">
    <property type="entry name" value="UTP20_dom"/>
</dbReference>
<organism evidence="5 6">
    <name type="scientific">Capronia epimyces CBS 606.96</name>
    <dbReference type="NCBI Taxonomy" id="1182542"/>
    <lineage>
        <taxon>Eukaryota</taxon>
        <taxon>Fungi</taxon>
        <taxon>Dikarya</taxon>
        <taxon>Ascomycota</taxon>
        <taxon>Pezizomycotina</taxon>
        <taxon>Eurotiomycetes</taxon>
        <taxon>Chaetothyriomycetidae</taxon>
        <taxon>Chaetothyriales</taxon>
        <taxon>Herpotrichiellaceae</taxon>
        <taxon>Capronia</taxon>
    </lineage>
</organism>
<dbReference type="InterPro" id="IPR011989">
    <property type="entry name" value="ARM-like"/>
</dbReference>
<reference evidence="5 6" key="1">
    <citation type="submission" date="2013-03" db="EMBL/GenBank/DDBJ databases">
        <title>The Genome Sequence of Capronia epimyces CBS 606.96.</title>
        <authorList>
            <consortium name="The Broad Institute Genomics Platform"/>
            <person name="Cuomo C."/>
            <person name="de Hoog S."/>
            <person name="Gorbushina A."/>
            <person name="Walker B."/>
            <person name="Young S.K."/>
            <person name="Zeng Q."/>
            <person name="Gargeya S."/>
            <person name="Fitzgerald M."/>
            <person name="Haas B."/>
            <person name="Abouelleil A."/>
            <person name="Allen A.W."/>
            <person name="Alvarado L."/>
            <person name="Arachchi H.M."/>
            <person name="Berlin A.M."/>
            <person name="Chapman S.B."/>
            <person name="Gainer-Dewar J."/>
            <person name="Goldberg J."/>
            <person name="Griggs A."/>
            <person name="Gujja S."/>
            <person name="Hansen M."/>
            <person name="Howarth C."/>
            <person name="Imamovic A."/>
            <person name="Ireland A."/>
            <person name="Larimer J."/>
            <person name="McCowan C."/>
            <person name="Murphy C."/>
            <person name="Pearson M."/>
            <person name="Poon T.W."/>
            <person name="Priest M."/>
            <person name="Roberts A."/>
            <person name="Saif S."/>
            <person name="Shea T."/>
            <person name="Sisk P."/>
            <person name="Sykes S."/>
            <person name="Wortman J."/>
            <person name="Nusbaum C."/>
            <person name="Birren B."/>
        </authorList>
    </citation>
    <scope>NUCLEOTIDE SEQUENCE [LARGE SCALE GENOMIC DNA]</scope>
    <source>
        <strain evidence="5 6">CBS 606.96</strain>
    </source>
</reference>
<feature type="region of interest" description="Disordered" evidence="1">
    <location>
        <begin position="2401"/>
        <end position="2426"/>
    </location>
</feature>
<dbReference type="InterPro" id="IPR011430">
    <property type="entry name" value="UTP20_N"/>
</dbReference>
<dbReference type="RefSeq" id="XP_007730039.1">
    <property type="nucleotide sequence ID" value="XM_007731849.1"/>
</dbReference>
<evidence type="ECO:0000259" key="2">
    <source>
        <dbReference type="Pfam" id="PF07539"/>
    </source>
</evidence>
<dbReference type="GO" id="GO:0032040">
    <property type="term" value="C:small-subunit processome"/>
    <property type="evidence" value="ECO:0007669"/>
    <property type="project" value="TreeGrafter"/>
</dbReference>
<dbReference type="SUPFAM" id="SSF48371">
    <property type="entry name" value="ARM repeat"/>
    <property type="match status" value="3"/>
</dbReference>
<feature type="region of interest" description="Disordered" evidence="1">
    <location>
        <begin position="2550"/>
        <end position="2601"/>
    </location>
</feature>
<dbReference type="eggNOG" id="KOG1823">
    <property type="taxonomic scope" value="Eukaryota"/>
</dbReference>
<gene>
    <name evidence="5" type="ORF">A1O3_01706</name>
</gene>
<dbReference type="InterPro" id="IPR052575">
    <property type="entry name" value="SSU_processome_comp_20"/>
</dbReference>
<dbReference type="PANTHER" id="PTHR17695">
    <property type="entry name" value="SMALL SUBUNIT PROCESSOME COMPONENT 20 HOMOLOG"/>
    <property type="match status" value="1"/>
</dbReference>
<name>W9ZF63_9EURO</name>
<dbReference type="Pfam" id="PF23099">
    <property type="entry name" value="UTP20_C"/>
    <property type="match status" value="1"/>
</dbReference>
<accession>W9ZF63</accession>
<dbReference type="InterPro" id="IPR057525">
    <property type="entry name" value="UTP20_C"/>
</dbReference>
<dbReference type="Gene3D" id="1.25.10.10">
    <property type="entry name" value="Leucine-rich Repeat Variant"/>
    <property type="match status" value="3"/>
</dbReference>
<evidence type="ECO:0000259" key="4">
    <source>
        <dbReference type="Pfam" id="PF23099"/>
    </source>
</evidence>
<feature type="domain" description="U3 small nucleolar RNA-associated protein 20" evidence="3">
    <location>
        <begin position="1671"/>
        <end position="1888"/>
    </location>
</feature>
<sequence>MGPISPGAPSGLHRKKKKPAPTASTNLHRYEPFTKRISRLKIDPVHTVEKRKPSNNEADLTQSFFRTALDEWAELNLSQTFTSFLNKASPLSENLPQLLHHADTIFDLLVQHIEKKDALALEPLLGLLAHLAHDLGQRFEQYFSRTVELVASVAASHDSAEVIEWCFTCLAWMFKYLSRLLVQDLRPLLDIMTPYLSARKDYIVRFSAESLAFLLRKAAVLYQKRKAPLNLAMKHLLGGLVQEEGSTQLKSYQFGVMSLCVESAQGIDYQLHSSADSLVRALLDAAAPLSGEAEVRSTVEGILIALIHETNSAGFQPALDVILDYVRERAISTEPSQVFFALRLITVVIATRRGSRISSWTAVIQAFLDIAQTAVRSANEDSQSQTKRDLIAISAGIFQYAPMDQLLPFSQKSMDFLTTQLSAREFFAFCTTCAELGRERFTDLVLPRLQQYILNNWRGDEVGVYYLLERLREDGIITGGRASAGSLNCPDLEASAVHELSANAAEDTTLPVEQFAGRIHLPVNLRHSSDSKVTAALLDAYRAMIVGVLKGHSDSDLRRRVLLGWGFETYLDFLPDGDAGIQELISLVLHTSPVHFRLPLFLQESIRLLQKGDVSAEAQDRNLESVRYVLIQNLLSPSFPLKEASLKILTMLAPAEIKEWLSGVADLMLEILRTPYTPADVRTIAMLLRRLPQRQDKLGPESSYQNLIPFFCLGMLSYYHDQTRKEVSNVLAQMVESTAVEDSIINVAIQWLQAPPTIENAQEAKPARAVQKSSAFECTNLYHVDFLCAKLHDDFYQSGERLRSLVEHKHQLENTRTPESSRTLALHVLTAIPASAERRSRLLVPIFLAAPMNRGQLQQKAASESSTSSHTLSPDVDVHEWSLADRKALLTLFGKFLNPRVLFRSGEVYDKLIDLLSNGNSEIRKLALQAVLSWKDPSLVSLQDTLIDVAEDKISTTDLGALLSAEEAQSTIKQDDRSTVFPVLLRLVFGLIVGRAGTAGSQEARRRSILRTLFRMSEGEVTVFLDIALGKLRDIKIAEFRPEYVGPDAHDIPEDQQYGFLRLLLSMLEALQSRFAPYGPQVVDAVVFCLARASRQSHAIAEPSASSSSLTRSIRRTSLQSLVLLFEHCEGVDWPSYLPTLFANAISPRLETFSTESSQGISGLLRLFASWVHSNALVGCLKEYDDRVPDVLWQCLTTPSAQTEVKVFILQDIVIPWVMLADDKSAEPNKAGELLSTEADGLLKALLVLLENTPPKEILGAITTILPKLAPFATSPESRRSTVSLLISLLRDSSHKVPPNVKGQLLASIHSFVDTGGNIIDENSQKELYELVSSLFNYFKDQSNRQVLCEILDILSRYDASLEQAVRLCQDLNASSTQRLEEIDYDRRLQAFHAINALEVGQQNKLIWRPIVFNLLFFIRTMEDFSIRSNAISCLRQFVVKASEGEIPELHDLIRTVILTAVRKGIRHESELIRADFVSLYGLLVQHARGDPDLENMSVLLVGNDEEASFFANVLHIQQHRRLRAIRRLASEVEKGAINAQNNAEVFIPLLEMFVYDSNTDESAQNTKGQSIVAMGTLLQWINWKQFKTLFRRYRSDLGAAESTQKAATRLLAHAADALLTARGYQSNTSNTDSQQVIPYLAKSIRDREVVENELRTHFIPKLSELVHYKDETEISFRIPVAVTTIKLIQMLPPEEVQMLAPPIILDIAQILKSRTQESRDIARRALCDIVTLLGAPSLQFVLKEMRSALTRGYQLHVVSYTLHSILVAITPHTELGDLDYCVDDLVLVVMDDIFGAVGQEKENQDYISIMKEVKSSKSYDSMELLARSISVGALSKLVAPIQTILSGNLTSKQVRQVDELLRRLGAGVSQNPSASKRDLLVFAYQLIQSLYKQKENHLNLARSQTLEETSRQRYLIQLSSANKATGGQTSPLLYKLARFALDLVRSTLHKHDDVLTVENVHGFLPVIGDAMIEGQEDVKISALRLLSAIIKLPMDELDQNALLYVREAVNLVKNSTSTNEEAAQAALKLMAAVLRERKSVKIRDSDIADLLHRITPDIEEPDRQGVTFNFIRAVMARKIQLPEIYELVDKIGIMMVTNQTKAARDLARGVYVHFLLEYPQSSTRWTKQQKFLLKNLEYAYPEGRQSVMEAINSLVVKVKGEAAQEFISTFFIPIVLRMANDENKGCRELAGVLLGQIFRLADRARLRDLLEPLRSWSEQEENPALRKISLQAYSILLGPGVALDQEEVAHIRDRLAKILQSPVTEDGDEWELLFHGLLLLAGLVETHPDVVLTPKQARLWSAVWKLLSHPNVWIQSTCASLIQDFFRHCGSADVAKLPLTCDHGLRVGKEDFLQILKANVRIVKRTQGKDNLSASAVQNLVFMCQCMDVNGLTMEVADKGDEKNNNHQAGVAESEDDSDSDQGVTTKTRQIPAIHYLLDQMARLLRVETSSFTSAALSPKIWALNLLSTVLPSLSEASLAGHKVHDILLPLQHLTDPNTIQPRSGDPSFAATYQTLIEQAHEVIEKVRSKLGDTRYVQVLTEVSKMVRERREQRRSKRRIERVAEPERAAREKRKKSERKRERKKEIGRTFQRRRHEMGM</sequence>
<evidence type="ECO:0000256" key="1">
    <source>
        <dbReference type="SAM" id="MobiDB-lite"/>
    </source>
</evidence>
<feature type="compositionally biased region" description="Basic residues" evidence="1">
    <location>
        <begin position="2572"/>
        <end position="2584"/>
    </location>
</feature>
<dbReference type="EMBL" id="AMGY01000001">
    <property type="protein sequence ID" value="EXJ93149.1"/>
    <property type="molecule type" value="Genomic_DNA"/>
</dbReference>
<feature type="domain" description="U3 small nucleolar RNA-associated protein 20 N-terminal" evidence="2">
    <location>
        <begin position="880"/>
        <end position="1470"/>
    </location>
</feature>
<feature type="region of interest" description="Disordered" evidence="1">
    <location>
        <begin position="1"/>
        <end position="28"/>
    </location>
</feature>
<proteinExistence type="predicted"/>